<keyword evidence="3" id="KW-0472">Membrane</keyword>
<dbReference type="Proteomes" id="UP000762676">
    <property type="component" value="Unassembled WGS sequence"/>
</dbReference>
<dbReference type="Gene3D" id="3.50.30.30">
    <property type="match status" value="1"/>
</dbReference>
<dbReference type="SUPFAM" id="SSF53187">
    <property type="entry name" value="Zn-dependent exopeptidases"/>
    <property type="match status" value="1"/>
</dbReference>
<dbReference type="FunFam" id="3.40.630.10:FF:000101">
    <property type="entry name" value="N-acetylated alpha-linked acidic dipeptidase like 1"/>
    <property type="match status" value="1"/>
</dbReference>
<keyword evidence="3" id="KW-1133">Transmembrane helix</keyword>
<feature type="domain" description="Peptidase M28" evidence="5">
    <location>
        <begin position="411"/>
        <end position="603"/>
    </location>
</feature>
<feature type="region of interest" description="Disordered" evidence="2">
    <location>
        <begin position="273"/>
        <end position="294"/>
    </location>
</feature>
<proteinExistence type="inferred from homology"/>
<protein>
    <submittedName>
        <fullName evidence="6">N-acetylated-alpha-linked acidic dipeptidase 2</fullName>
    </submittedName>
</protein>
<comment type="similarity">
    <text evidence="1">Belongs to the peptidase M28 family. M28B subfamily.</text>
</comment>
<dbReference type="GO" id="GO:0004180">
    <property type="term" value="F:carboxypeptidase activity"/>
    <property type="evidence" value="ECO:0007669"/>
    <property type="project" value="TreeGrafter"/>
</dbReference>
<dbReference type="AlphaFoldDB" id="A0AAV4EXH8"/>
<dbReference type="SUPFAM" id="SSF52025">
    <property type="entry name" value="PA domain"/>
    <property type="match status" value="1"/>
</dbReference>
<dbReference type="InterPro" id="IPR007484">
    <property type="entry name" value="Peptidase_M28"/>
</dbReference>
<evidence type="ECO:0000259" key="4">
    <source>
        <dbReference type="Pfam" id="PF02225"/>
    </source>
</evidence>
<evidence type="ECO:0000256" key="1">
    <source>
        <dbReference type="ARBA" id="ARBA00005634"/>
    </source>
</evidence>
<dbReference type="Pfam" id="PF02225">
    <property type="entry name" value="PA"/>
    <property type="match status" value="1"/>
</dbReference>
<feature type="transmembrane region" description="Helical" evidence="3">
    <location>
        <begin position="49"/>
        <end position="70"/>
    </location>
</feature>
<dbReference type="InterPro" id="IPR046450">
    <property type="entry name" value="PA_dom_sf"/>
</dbReference>
<dbReference type="EMBL" id="BMAT01007500">
    <property type="protein sequence ID" value="GFR65758.1"/>
    <property type="molecule type" value="Genomic_DNA"/>
</dbReference>
<sequence>MPSRGYIAGKPVSRWEADSDNIDIEYKNLDKPIQQFNPCPQCLSGKRGIIVKGVIILVIFLVGLVVGYLIRRNVHEVYIAPKVKQKYIGIQQDYDPTIRDELQARVTHVGNFEDSLHMLTTSVRMSGTSNAVTILGYIKAWWNTFNFDSVTVKNYTVLLSYPNYTAFGENHVALKAENLTIFQTRTNNSNLHPDISPFSAYSHSGNVLGDIVYCNYGRREDYKWLVNKTVKISGVIHLIRYGKIHPSNKVRLAEEHGAAGVILYPDPADHCAPGFQSSPPTGDGTPGTEDYDSLSAATDNSETSWWLHGDQVPSEHVRYWLTGDPATPDYPALSLKLMESMTPKLICETSRVKVYNYVFSLRNLGGTSTPPDFHGGLNVSYNTGPGYLAPDEKQKVELSVSNVLLAREIDNVIAIIRGKYEKDHYVVVGAHMDAWGYGGVDAGTSYAVIMDLARTFHDQFNQGWRPRRTIIFAFWDASKYGHVGAYEWTQEFEKQLSSGGVAYIDIDCAIRGNYSFYAESNPLLYDVIMQATQSVTWYGEGTSGKEKTVYDVWRERGRRSPDRPEKPWINSPSGDGDHSPFFYRLGMSSLLTAFTYDTKAYPYLEDYPAHNTLQDNMQYVLNIDPGYKLHSALVQV</sequence>
<dbReference type="PANTHER" id="PTHR10404">
    <property type="entry name" value="N-ACETYLATED-ALPHA-LINKED ACIDIC DIPEPTIDASE"/>
    <property type="match status" value="1"/>
</dbReference>
<evidence type="ECO:0000313" key="7">
    <source>
        <dbReference type="Proteomes" id="UP000762676"/>
    </source>
</evidence>
<dbReference type="Gene3D" id="3.40.630.10">
    <property type="entry name" value="Zn peptidases"/>
    <property type="match status" value="1"/>
</dbReference>
<reference evidence="6 7" key="1">
    <citation type="journal article" date="2021" name="Elife">
        <title>Chloroplast acquisition without the gene transfer in kleptoplastic sea slugs, Plakobranchus ocellatus.</title>
        <authorList>
            <person name="Maeda T."/>
            <person name="Takahashi S."/>
            <person name="Yoshida T."/>
            <person name="Shimamura S."/>
            <person name="Takaki Y."/>
            <person name="Nagai Y."/>
            <person name="Toyoda A."/>
            <person name="Suzuki Y."/>
            <person name="Arimoto A."/>
            <person name="Ishii H."/>
            <person name="Satoh N."/>
            <person name="Nishiyama T."/>
            <person name="Hasebe M."/>
            <person name="Maruyama T."/>
            <person name="Minagawa J."/>
            <person name="Obokata J."/>
            <person name="Shigenobu S."/>
        </authorList>
    </citation>
    <scope>NUCLEOTIDE SEQUENCE [LARGE SCALE GENOMIC DNA]</scope>
</reference>
<dbReference type="InterPro" id="IPR003137">
    <property type="entry name" value="PA_domain"/>
</dbReference>
<accession>A0AAV4EXH8</accession>
<evidence type="ECO:0000256" key="3">
    <source>
        <dbReference type="SAM" id="Phobius"/>
    </source>
</evidence>
<organism evidence="6 7">
    <name type="scientific">Elysia marginata</name>
    <dbReference type="NCBI Taxonomy" id="1093978"/>
    <lineage>
        <taxon>Eukaryota</taxon>
        <taxon>Metazoa</taxon>
        <taxon>Spiralia</taxon>
        <taxon>Lophotrochozoa</taxon>
        <taxon>Mollusca</taxon>
        <taxon>Gastropoda</taxon>
        <taxon>Heterobranchia</taxon>
        <taxon>Euthyneura</taxon>
        <taxon>Panpulmonata</taxon>
        <taxon>Sacoglossa</taxon>
        <taxon>Placobranchoidea</taxon>
        <taxon>Plakobranchidae</taxon>
        <taxon>Elysia</taxon>
    </lineage>
</organism>
<evidence type="ECO:0000259" key="5">
    <source>
        <dbReference type="Pfam" id="PF04389"/>
    </source>
</evidence>
<dbReference type="PANTHER" id="PTHR10404:SF46">
    <property type="entry name" value="VACUOLAR PROTEIN SORTING-ASSOCIATED PROTEIN 70"/>
    <property type="match status" value="1"/>
</dbReference>
<name>A0AAV4EXH8_9GAST</name>
<keyword evidence="7" id="KW-1185">Reference proteome</keyword>
<keyword evidence="3" id="KW-0812">Transmembrane</keyword>
<dbReference type="InterPro" id="IPR039373">
    <property type="entry name" value="Peptidase_M28B"/>
</dbReference>
<evidence type="ECO:0000256" key="2">
    <source>
        <dbReference type="SAM" id="MobiDB-lite"/>
    </source>
</evidence>
<gene>
    <name evidence="6" type="ORF">ElyMa_003667600</name>
</gene>
<comment type="caution">
    <text evidence="6">The sequence shown here is derived from an EMBL/GenBank/DDBJ whole genome shotgun (WGS) entry which is preliminary data.</text>
</comment>
<evidence type="ECO:0000313" key="6">
    <source>
        <dbReference type="EMBL" id="GFR65758.1"/>
    </source>
</evidence>
<feature type="domain" description="PA" evidence="4">
    <location>
        <begin position="209"/>
        <end position="285"/>
    </location>
</feature>
<dbReference type="Pfam" id="PF04389">
    <property type="entry name" value="Peptidase_M28"/>
    <property type="match status" value="1"/>
</dbReference>